<evidence type="ECO:0000256" key="1">
    <source>
        <dbReference type="SAM" id="MobiDB-lite"/>
    </source>
</evidence>
<keyword evidence="3" id="KW-1185">Reference proteome</keyword>
<name>A0A562RZ24_9BACT</name>
<organism evidence="2 3">
    <name type="scientific">Desulfobotulus alkaliphilus</name>
    <dbReference type="NCBI Taxonomy" id="622671"/>
    <lineage>
        <taxon>Bacteria</taxon>
        <taxon>Pseudomonadati</taxon>
        <taxon>Thermodesulfobacteriota</taxon>
        <taxon>Desulfobacteria</taxon>
        <taxon>Desulfobacterales</taxon>
        <taxon>Desulfobacteraceae</taxon>
        <taxon>Desulfobotulus</taxon>
    </lineage>
</organism>
<dbReference type="SUPFAM" id="SSF158446">
    <property type="entry name" value="IVS-encoded protein-like"/>
    <property type="match status" value="1"/>
</dbReference>
<comment type="caution">
    <text evidence="2">The sequence shown here is derived from an EMBL/GenBank/DDBJ whole genome shotgun (WGS) entry which is preliminary data.</text>
</comment>
<dbReference type="Proteomes" id="UP000318307">
    <property type="component" value="Unassembled WGS sequence"/>
</dbReference>
<evidence type="ECO:0000313" key="2">
    <source>
        <dbReference type="EMBL" id="TWI74113.1"/>
    </source>
</evidence>
<accession>A0A562RZ24</accession>
<gene>
    <name evidence="2" type="ORF">LZ24_01053</name>
</gene>
<feature type="region of interest" description="Disordered" evidence="1">
    <location>
        <begin position="93"/>
        <end position="113"/>
    </location>
</feature>
<feature type="region of interest" description="Disordered" evidence="1">
    <location>
        <begin position="1"/>
        <end position="21"/>
    </location>
</feature>
<reference evidence="2 3" key="1">
    <citation type="submission" date="2019-07" db="EMBL/GenBank/DDBJ databases">
        <title>Genome sequencing of 100 strains of the haloalkaliphilic chemolithoautotrophic sulfur-oxidizing bacterium Thioalkalivibrio.</title>
        <authorList>
            <person name="Muyzer G."/>
        </authorList>
    </citation>
    <scope>NUCLEOTIDE SEQUENCE [LARGE SCALE GENOMIC DNA]</scope>
    <source>
        <strain evidence="2 3">ASO4-4</strain>
    </source>
</reference>
<evidence type="ECO:0000313" key="3">
    <source>
        <dbReference type="Proteomes" id="UP000318307"/>
    </source>
</evidence>
<protein>
    <recommendedName>
        <fullName evidence="4">Four helix bundle protein</fullName>
    </recommendedName>
</protein>
<sequence>MVQAARSGKQNIVEGSAASATSGEMEIKLINVAKASLQELLMDYEDFLRTRGHRQWEDDSVKLAAMRRLGRNHNDSAFFMQMVKNKAARNHCQHGHCTHQTERRPAFQAAQSP</sequence>
<proteinExistence type="predicted"/>
<dbReference type="AlphaFoldDB" id="A0A562RZ24"/>
<dbReference type="EMBL" id="VLLC01000006">
    <property type="protein sequence ID" value="TWI74113.1"/>
    <property type="molecule type" value="Genomic_DNA"/>
</dbReference>
<evidence type="ECO:0008006" key="4">
    <source>
        <dbReference type="Google" id="ProtNLM"/>
    </source>
</evidence>
<dbReference type="InterPro" id="IPR036583">
    <property type="entry name" value="23S_rRNA_IVS_sf"/>
</dbReference>